<sequence>MTGPDTREGAWRRFFAATAALTLAALALLYLFVAIVDPFDDLPLSPPFDRVPVASNARYAHPALARSPAFDSAVIGTSTSRLLRPAVLDAALGGARVVNLAMNAATAYEQSRMLELFARTHPHAHFVLVGLDVAWCGAGPRGVPYGPHYTPRPFPEWMYGTNRWAGYAHILNLDALEEAGREAGILLGLKREVYGRDGYTRFVPPDAQYDPARAARHLALGITFMPPGPQAPGPDGWYFPALERLRGDLARLPAATRVLLYFVPYYVGIQPRPGTPQAALWTACKARVASIAASRPGTVAADFMIPSAITRAPDHYWDPLHTRLPVADGLARELGEVMRGQPAPDMVLLAPAGAQSVPVVPAVGPGAEERTVPVDRGG</sequence>
<dbReference type="RefSeq" id="WP_048860272.1">
    <property type="nucleotide sequence ID" value="NZ_BANB01000100.1"/>
</dbReference>
<keyword evidence="2" id="KW-1185">Reference proteome</keyword>
<protein>
    <submittedName>
        <fullName evidence="1">Uncharacterized protein</fullName>
    </submittedName>
</protein>
<name>A0A0D6P3X2_9PROT</name>
<organism evidence="1 2">
    <name type="scientific">Acidisphaera rubrifaciens HS-AP3</name>
    <dbReference type="NCBI Taxonomy" id="1231350"/>
    <lineage>
        <taxon>Bacteria</taxon>
        <taxon>Pseudomonadati</taxon>
        <taxon>Pseudomonadota</taxon>
        <taxon>Alphaproteobacteria</taxon>
        <taxon>Acetobacterales</taxon>
        <taxon>Acetobacteraceae</taxon>
        <taxon>Acidisphaera</taxon>
    </lineage>
</organism>
<comment type="caution">
    <text evidence="1">The sequence shown here is derived from an EMBL/GenBank/DDBJ whole genome shotgun (WGS) entry which is preliminary data.</text>
</comment>
<gene>
    <name evidence="1" type="ORF">Asru_0100_08</name>
</gene>
<proteinExistence type="predicted"/>
<dbReference type="OrthoDB" id="7280567at2"/>
<dbReference type="AlphaFoldDB" id="A0A0D6P3X2"/>
<evidence type="ECO:0000313" key="2">
    <source>
        <dbReference type="Proteomes" id="UP000032680"/>
    </source>
</evidence>
<accession>A0A0D6P3X2</accession>
<evidence type="ECO:0000313" key="1">
    <source>
        <dbReference type="EMBL" id="GAN76460.1"/>
    </source>
</evidence>
<dbReference type="Proteomes" id="UP000032680">
    <property type="component" value="Unassembled WGS sequence"/>
</dbReference>
<reference evidence="1 2" key="1">
    <citation type="submission" date="2012-11" db="EMBL/GenBank/DDBJ databases">
        <title>Whole genome sequence of Acidisphaera rubrifaciens HS-AP3.</title>
        <authorList>
            <person name="Azuma Y."/>
            <person name="Higashiura N."/>
            <person name="Hirakawa H."/>
            <person name="Matsushita K."/>
        </authorList>
    </citation>
    <scope>NUCLEOTIDE SEQUENCE [LARGE SCALE GENOMIC DNA]</scope>
    <source>
        <strain evidence="1 2">HS-AP3</strain>
    </source>
</reference>
<dbReference type="EMBL" id="BANB01000100">
    <property type="protein sequence ID" value="GAN76460.1"/>
    <property type="molecule type" value="Genomic_DNA"/>
</dbReference>